<comment type="caution">
    <text evidence="2">The sequence shown here is derived from an EMBL/GenBank/DDBJ whole genome shotgun (WGS) entry which is preliminary data.</text>
</comment>
<evidence type="ECO:0000313" key="2">
    <source>
        <dbReference type="EMBL" id="RMB80359.1"/>
    </source>
</evidence>
<dbReference type="EMBL" id="PENI01000043">
    <property type="protein sequence ID" value="RMB80359.1"/>
    <property type="molecule type" value="Genomic_DNA"/>
</dbReference>
<organism evidence="2 3">
    <name type="scientific">Streptomyces shenzhenensis</name>
    <dbReference type="NCBI Taxonomy" id="943815"/>
    <lineage>
        <taxon>Bacteria</taxon>
        <taxon>Bacillati</taxon>
        <taxon>Actinomycetota</taxon>
        <taxon>Actinomycetes</taxon>
        <taxon>Kitasatosporales</taxon>
        <taxon>Streptomycetaceae</taxon>
        <taxon>Streptomyces</taxon>
    </lineage>
</organism>
<dbReference type="Proteomes" id="UP000270471">
    <property type="component" value="Unassembled WGS sequence"/>
</dbReference>
<evidence type="ECO:0000313" key="3">
    <source>
        <dbReference type="Proteomes" id="UP000270471"/>
    </source>
</evidence>
<feature type="region of interest" description="Disordered" evidence="1">
    <location>
        <begin position="41"/>
        <end position="60"/>
    </location>
</feature>
<keyword evidence="3" id="KW-1185">Reference proteome</keyword>
<sequence length="115" mass="12143">MRAELLRQMRVDLIEPPTAAQVNTIIRAKDCTRRLDVLVFTDPTGDDTDPGDIAAVDGDDTADEDDVESVLADMKAHPGNVTCGASTPPYGTCCWPRGCSSGSGGSSPCKRRSSS</sequence>
<accession>A0A3M0I2Q3</accession>
<gene>
    <name evidence="2" type="ORF">CTZ28_40295</name>
</gene>
<proteinExistence type="predicted"/>
<dbReference type="AlphaFoldDB" id="A0A3M0I2Q3"/>
<reference evidence="2 3" key="1">
    <citation type="submission" date="2017-11" db="EMBL/GenBank/DDBJ databases">
        <title>Draft genome of actinobacteria isolated from guarana (Paullinia cupana (Mart.) Ducke.</title>
        <authorList>
            <person name="Siqueira K.A."/>
            <person name="Liotti R.G."/>
            <person name="Mendes T.A.O."/>
            <person name="Soares M.A."/>
        </authorList>
    </citation>
    <scope>NUCLEOTIDE SEQUENCE [LARGE SCALE GENOMIC DNA]</scope>
    <source>
        <strain evidence="2 3">193</strain>
    </source>
</reference>
<evidence type="ECO:0000256" key="1">
    <source>
        <dbReference type="SAM" id="MobiDB-lite"/>
    </source>
</evidence>
<name>A0A3M0I2Q3_9ACTN</name>
<protein>
    <submittedName>
        <fullName evidence="2">Uncharacterized protein</fullName>
    </submittedName>
</protein>